<dbReference type="PROSITE" id="PS50893">
    <property type="entry name" value="ABC_TRANSPORTER_2"/>
    <property type="match status" value="1"/>
</dbReference>
<dbReference type="GO" id="GO:0005886">
    <property type="term" value="C:plasma membrane"/>
    <property type="evidence" value="ECO:0007669"/>
    <property type="project" value="UniProtKB-SubCell"/>
</dbReference>
<evidence type="ECO:0000256" key="2">
    <source>
        <dbReference type="ARBA" id="ARBA00005417"/>
    </source>
</evidence>
<dbReference type="PANTHER" id="PTHR43297:SF2">
    <property type="entry name" value="DIPEPTIDE TRANSPORT ATP-BINDING PROTEIN DPPD"/>
    <property type="match status" value="1"/>
</dbReference>
<keyword evidence="3" id="KW-0813">Transport</keyword>
<dbReference type="InterPro" id="IPR027417">
    <property type="entry name" value="P-loop_NTPase"/>
</dbReference>
<dbReference type="InterPro" id="IPR003439">
    <property type="entry name" value="ABC_transporter-like_ATP-bd"/>
</dbReference>
<reference evidence="10 11" key="1">
    <citation type="submission" date="2018-05" db="EMBL/GenBank/DDBJ databases">
        <title>Amnibacterium sp. M8JJ-5, whole genome shotgun sequence.</title>
        <authorList>
            <person name="Tuo L."/>
        </authorList>
    </citation>
    <scope>NUCLEOTIDE SEQUENCE [LARGE SCALE GENOMIC DNA]</scope>
    <source>
        <strain evidence="10 11">M8JJ-5</strain>
    </source>
</reference>
<dbReference type="InterPro" id="IPR003593">
    <property type="entry name" value="AAA+_ATPase"/>
</dbReference>
<keyword evidence="11" id="KW-1185">Reference proteome</keyword>
<dbReference type="InterPro" id="IPR050388">
    <property type="entry name" value="ABC_Ni/Peptide_Import"/>
</dbReference>
<dbReference type="Proteomes" id="UP000244893">
    <property type="component" value="Unassembled WGS sequence"/>
</dbReference>
<keyword evidence="4" id="KW-1003">Cell membrane</keyword>
<dbReference type="SUPFAM" id="SSF52540">
    <property type="entry name" value="P-loop containing nucleoside triphosphate hydrolases"/>
    <property type="match status" value="1"/>
</dbReference>
<evidence type="ECO:0000313" key="11">
    <source>
        <dbReference type="Proteomes" id="UP000244893"/>
    </source>
</evidence>
<dbReference type="PROSITE" id="PS00211">
    <property type="entry name" value="ABC_TRANSPORTER_1"/>
    <property type="match status" value="1"/>
</dbReference>
<accession>A0A2V1HZD8</accession>
<evidence type="ECO:0000256" key="7">
    <source>
        <dbReference type="ARBA" id="ARBA00023136"/>
    </source>
</evidence>
<dbReference type="Pfam" id="PF00005">
    <property type="entry name" value="ABC_tran"/>
    <property type="match status" value="1"/>
</dbReference>
<evidence type="ECO:0000256" key="8">
    <source>
        <dbReference type="SAM" id="MobiDB-lite"/>
    </source>
</evidence>
<keyword evidence="7" id="KW-0472">Membrane</keyword>
<sequence length="294" mass="31613">MSATDTVRSSATVHEDRTVLEAADLHVKYYGAPTEAVTGVDFRLTRGSCIAFVGETGSGKTTSVLAATRLLEGAAITAERLAFGGQNLLGMPGKELRELRRRSIGMVFQDPTASWNPTRAISSQLLGTTPRKERPEMREKLLTLCDRVGIKNAAAKIDSHPYQLSGGQLQRFMIAGALLHDPVLLVADEPTSALDTSVQAELIDLLDELRRERDLGVLLVSHDLGVVARMAGEVIVLFRGDVVEQGTVAQVVGAPEHPYTRSLLASSLGMTGPRKTRLRTDAGWSPEATVEATS</sequence>
<dbReference type="OrthoDB" id="8481147at2"/>
<dbReference type="GO" id="GO:0016887">
    <property type="term" value="F:ATP hydrolysis activity"/>
    <property type="evidence" value="ECO:0007669"/>
    <property type="project" value="InterPro"/>
</dbReference>
<proteinExistence type="inferred from homology"/>
<dbReference type="InterPro" id="IPR017871">
    <property type="entry name" value="ABC_transporter-like_CS"/>
</dbReference>
<evidence type="ECO:0000256" key="6">
    <source>
        <dbReference type="ARBA" id="ARBA00022840"/>
    </source>
</evidence>
<evidence type="ECO:0000259" key="9">
    <source>
        <dbReference type="PROSITE" id="PS50893"/>
    </source>
</evidence>
<comment type="similarity">
    <text evidence="2">Belongs to the ABC transporter superfamily.</text>
</comment>
<dbReference type="PANTHER" id="PTHR43297">
    <property type="entry name" value="OLIGOPEPTIDE TRANSPORT ATP-BINDING PROTEIN APPD"/>
    <property type="match status" value="1"/>
</dbReference>
<feature type="region of interest" description="Disordered" evidence="8">
    <location>
        <begin position="271"/>
        <end position="294"/>
    </location>
</feature>
<dbReference type="AlphaFoldDB" id="A0A2V1HZD8"/>
<evidence type="ECO:0000256" key="3">
    <source>
        <dbReference type="ARBA" id="ARBA00022448"/>
    </source>
</evidence>
<dbReference type="SMART" id="SM00382">
    <property type="entry name" value="AAA"/>
    <property type="match status" value="1"/>
</dbReference>
<organism evidence="10 11">
    <name type="scientific">Amnibacterium flavum</name>
    <dbReference type="NCBI Taxonomy" id="2173173"/>
    <lineage>
        <taxon>Bacteria</taxon>
        <taxon>Bacillati</taxon>
        <taxon>Actinomycetota</taxon>
        <taxon>Actinomycetes</taxon>
        <taxon>Micrococcales</taxon>
        <taxon>Microbacteriaceae</taxon>
        <taxon>Amnibacterium</taxon>
    </lineage>
</organism>
<dbReference type="GO" id="GO:0005524">
    <property type="term" value="F:ATP binding"/>
    <property type="evidence" value="ECO:0007669"/>
    <property type="project" value="UniProtKB-KW"/>
</dbReference>
<keyword evidence="5" id="KW-0547">Nucleotide-binding</keyword>
<dbReference type="CDD" id="cd03257">
    <property type="entry name" value="ABC_NikE_OppD_transporters"/>
    <property type="match status" value="1"/>
</dbReference>
<protein>
    <submittedName>
        <fullName evidence="10">Dipeptide ABC transporter ATP-binding protein DppD</fullName>
    </submittedName>
</protein>
<dbReference type="RefSeq" id="WP_116755818.1">
    <property type="nucleotide sequence ID" value="NZ_JBHUEX010000001.1"/>
</dbReference>
<dbReference type="Gene3D" id="3.40.50.300">
    <property type="entry name" value="P-loop containing nucleotide triphosphate hydrolases"/>
    <property type="match status" value="1"/>
</dbReference>
<evidence type="ECO:0000256" key="5">
    <source>
        <dbReference type="ARBA" id="ARBA00022741"/>
    </source>
</evidence>
<comment type="caution">
    <text evidence="10">The sequence shown here is derived from an EMBL/GenBank/DDBJ whole genome shotgun (WGS) entry which is preliminary data.</text>
</comment>
<name>A0A2V1HZD8_9MICO</name>
<evidence type="ECO:0000256" key="4">
    <source>
        <dbReference type="ARBA" id="ARBA00022475"/>
    </source>
</evidence>
<evidence type="ECO:0000256" key="1">
    <source>
        <dbReference type="ARBA" id="ARBA00004202"/>
    </source>
</evidence>
<evidence type="ECO:0000313" key="10">
    <source>
        <dbReference type="EMBL" id="PVZ96084.1"/>
    </source>
</evidence>
<gene>
    <name evidence="10" type="primary">dppD</name>
    <name evidence="10" type="ORF">DDQ50_06505</name>
</gene>
<feature type="domain" description="ABC transporter" evidence="9">
    <location>
        <begin position="20"/>
        <end position="264"/>
    </location>
</feature>
<dbReference type="EMBL" id="QEOP01000001">
    <property type="protein sequence ID" value="PVZ96084.1"/>
    <property type="molecule type" value="Genomic_DNA"/>
</dbReference>
<comment type="subcellular location">
    <subcellularLocation>
        <location evidence="1">Cell membrane</location>
        <topology evidence="1">Peripheral membrane protein</topology>
    </subcellularLocation>
</comment>
<keyword evidence="6 10" id="KW-0067">ATP-binding</keyword>